<dbReference type="PANTHER" id="PTHR11439:SF483">
    <property type="entry name" value="PEPTIDE SYNTHASE GLIP-LIKE, PUTATIVE (AFU_ORTHOLOGUE AFUA_3G12920)-RELATED"/>
    <property type="match status" value="1"/>
</dbReference>
<comment type="caution">
    <text evidence="6">The sequence shown here is derived from an EMBL/GenBank/DDBJ whole genome shotgun (WGS) entry which is preliminary data.</text>
</comment>
<dbReference type="Pfam" id="PF22936">
    <property type="entry name" value="Pol_BBD"/>
    <property type="match status" value="1"/>
</dbReference>
<evidence type="ECO:0000313" key="6">
    <source>
        <dbReference type="EMBL" id="GEU49317.1"/>
    </source>
</evidence>
<evidence type="ECO:0000256" key="2">
    <source>
        <dbReference type="SAM" id="MobiDB-lite"/>
    </source>
</evidence>
<evidence type="ECO:0000259" key="3">
    <source>
        <dbReference type="Pfam" id="PF07727"/>
    </source>
</evidence>
<dbReference type="Pfam" id="PF07727">
    <property type="entry name" value="RVT_2"/>
    <property type="match status" value="1"/>
</dbReference>
<protein>
    <submittedName>
        <fullName evidence="6">Copia protein</fullName>
    </submittedName>
</protein>
<accession>A0A6L2KKN8</accession>
<feature type="domain" description="Reverse transcriptase Ty1/copia-type" evidence="3">
    <location>
        <begin position="652"/>
        <end position="701"/>
    </location>
</feature>
<sequence length="1512" mass="171703">MDSDAAHMVAASKDVIENGNSIPKTQTVNNVETVIPPITAEEKLQRRNEVKARSTLMMGLPNEHQLKFNSFKDAKSLLDAIEKRAPRGQENISRDVTRRTVLVETPNSPAIVSCDGLGGYDWSDQAEEGPTNYALRAYSTSSASFLDSEESGCSKSCLKTIENLKSTNEKLLTDLRKSEIMFVAYKEGLKSTTDNNPRETIKNGEQPKQNTHRKRGNQRNWNGMMSHRPNKKLTALKNSYANKKVKTIWVKKVNTVKPKGAVNAAKAKAKHKAVKGKRGNAIKASTCWGNPQEHLQDKGVIDSGCSRHMIGNMSFLTDYKEIDMGYVAFGGNPKGGKITGKGKIKTGKLDFENVYFVRKLKFNLFSVSQIWDKKNSVLFTDTECIVLSPNFKLIDENQILLRVPRQNKMYNSDLKNIVPTGGLTCLFAKATEDESKLWHRRFRHLNFKTINKLVKGNVVRGLPSKIFENDQSCVACQKGKQYRAFCTKASNGAGKNKEPERDYILLPFWTANSPFFTTSKSSQDNEFQPLNDGAKKVDEDLRRENECNDQGEDDSTNNTNRVNTVTSNINDASSRGVNAISTNIRIDLPHDLNIPSLEDISLFKDSYDDEDVFGAEVDFHNLDSTFQVRQALKDPSWIEAMQEELLQFKLQDEEVYVCQPPGFEDPNFPDKVYKVEKALYGLHQAPRSWPDIMFATLVANSTTEAEYVAASSYYGQVLWIHNYLLDYRVNAAIDVVKVSAVKKPLESDGFEQIVNFLNANQINAKTTLWNEFSSTMASAIICLANNQKIKFSKYILTSLVKNLEAGVPFYMFPRYFCQPLSYQEVTPLFGTMMVQSLKEVGDLPTDVQDTPIPDEPSSSQPQRKNKPRKKQRMETEVSPTERNTEEHVLDLESEVIKMKSSHKEKIEELKSRVEKLKEENMSLTKEIKSFNIRVESPTINETIVDKEESSKQGRKIADIDADAKVNLKNVYNLDMAHEEIVLSVQDVPDADVKKVAEEVVEVMKIAKIIVDEVSTAGGELNAANEKPISAAPTKITTAQPSEATKTTIYITTAPKAKGIVFNDKEKSTTRTTSLKSQAKDKGKAKLVEEPKILKSRKAQIALDEEVARGQLDALEEQEEAKELKKNLEIVPDDEDDVFVNVTPLSSKPSTIMDYKIYKEGKKEHFQIFRANGNHQMYLAFSTMLKNFDREDLEVLWKIVKDRFKKSQPKEVLDVFLWHTLKDDDFVEEEAIKDSEKKTIGNDVKNETLEIDKIVNIKESKSHLLKNVIGNLNQRTFRSQAQDKSNLFCFLSTIDTKNVSEALKDERWPDIMFSVCLCARFQEDPKTSHLETVKRIFRYIKGIMYLGLWYPKGSTIETVVYADFDHARDYVDRRTTSGICSFMGRCLASWFLNKQTTLAISTTEAEYVRVEKACQQVLWMKYALIDYCIRLDDILIICENKGSIDLSKNPMQQSRTKHIEIHHHLLHDNVQKGNISIEKVSSKDNIVDFLTKPFKREPFNYLRPDLKMMEQIS</sequence>
<feature type="region of interest" description="Disordered" evidence="2">
    <location>
        <begin position="191"/>
        <end position="229"/>
    </location>
</feature>
<dbReference type="InterPro" id="IPR013103">
    <property type="entry name" value="RVT_2"/>
</dbReference>
<feature type="compositionally biased region" description="Basic and acidic residues" evidence="2">
    <location>
        <begin position="533"/>
        <end position="546"/>
    </location>
</feature>
<dbReference type="EMBL" id="BKCJ010002547">
    <property type="protein sequence ID" value="GEU49317.1"/>
    <property type="molecule type" value="Genomic_DNA"/>
</dbReference>
<organism evidence="6">
    <name type="scientific">Tanacetum cinerariifolium</name>
    <name type="common">Dalmatian daisy</name>
    <name type="synonym">Chrysanthemum cinerariifolium</name>
    <dbReference type="NCBI Taxonomy" id="118510"/>
    <lineage>
        <taxon>Eukaryota</taxon>
        <taxon>Viridiplantae</taxon>
        <taxon>Streptophyta</taxon>
        <taxon>Embryophyta</taxon>
        <taxon>Tracheophyta</taxon>
        <taxon>Spermatophyta</taxon>
        <taxon>Magnoliopsida</taxon>
        <taxon>eudicotyledons</taxon>
        <taxon>Gunneridae</taxon>
        <taxon>Pentapetalae</taxon>
        <taxon>asterids</taxon>
        <taxon>campanulids</taxon>
        <taxon>Asterales</taxon>
        <taxon>Asteraceae</taxon>
        <taxon>Asteroideae</taxon>
        <taxon>Anthemideae</taxon>
        <taxon>Anthemidinae</taxon>
        <taxon>Tanacetum</taxon>
    </lineage>
</organism>
<dbReference type="InterPro" id="IPR054722">
    <property type="entry name" value="PolX-like_BBD"/>
</dbReference>
<feature type="coiled-coil region" evidence="1">
    <location>
        <begin position="899"/>
        <end position="933"/>
    </location>
</feature>
<evidence type="ECO:0000256" key="1">
    <source>
        <dbReference type="SAM" id="Coils"/>
    </source>
</evidence>
<dbReference type="Pfam" id="PF13976">
    <property type="entry name" value="gag_pre-integrs"/>
    <property type="match status" value="1"/>
</dbReference>
<dbReference type="PANTHER" id="PTHR11439">
    <property type="entry name" value="GAG-POL-RELATED RETROTRANSPOSON"/>
    <property type="match status" value="1"/>
</dbReference>
<feature type="domain" description="GAG-pre-integrase" evidence="4">
    <location>
        <begin position="424"/>
        <end position="481"/>
    </location>
</feature>
<evidence type="ECO:0000259" key="4">
    <source>
        <dbReference type="Pfam" id="PF13976"/>
    </source>
</evidence>
<feature type="domain" description="Retrovirus-related Pol polyprotein from transposon TNT 1-94-like beta-barrel" evidence="5">
    <location>
        <begin position="300"/>
        <end position="373"/>
    </location>
</feature>
<dbReference type="CDD" id="cd09272">
    <property type="entry name" value="RNase_HI_RT_Ty1"/>
    <property type="match status" value="1"/>
</dbReference>
<feature type="region of interest" description="Disordered" evidence="2">
    <location>
        <begin position="843"/>
        <end position="886"/>
    </location>
</feature>
<name>A0A6L2KKN8_TANCI</name>
<evidence type="ECO:0000259" key="5">
    <source>
        <dbReference type="Pfam" id="PF22936"/>
    </source>
</evidence>
<feature type="region of interest" description="Disordered" evidence="2">
    <location>
        <begin position="520"/>
        <end position="562"/>
    </location>
</feature>
<keyword evidence="1" id="KW-0175">Coiled coil</keyword>
<dbReference type="InterPro" id="IPR025724">
    <property type="entry name" value="GAG-pre-integrase_dom"/>
</dbReference>
<gene>
    <name evidence="6" type="ORF">Tci_021295</name>
</gene>
<proteinExistence type="predicted"/>
<reference evidence="6" key="1">
    <citation type="journal article" date="2019" name="Sci. Rep.">
        <title>Draft genome of Tanacetum cinerariifolium, the natural source of mosquito coil.</title>
        <authorList>
            <person name="Yamashiro T."/>
            <person name="Shiraishi A."/>
            <person name="Satake H."/>
            <person name="Nakayama K."/>
        </authorList>
    </citation>
    <scope>NUCLEOTIDE SEQUENCE</scope>
</reference>